<dbReference type="SMART" id="SM00220">
    <property type="entry name" value="S_TKc"/>
    <property type="match status" value="1"/>
</dbReference>
<feature type="compositionally biased region" description="Pro residues" evidence="14">
    <location>
        <begin position="895"/>
        <end position="905"/>
    </location>
</feature>
<feature type="compositionally biased region" description="Acidic residues" evidence="14">
    <location>
        <begin position="1341"/>
        <end position="1356"/>
    </location>
</feature>
<comment type="catalytic activity">
    <reaction evidence="11">
        <text>L-threonyl-[protein] + ATP = O-phospho-L-threonyl-[protein] + ADP + H(+)</text>
        <dbReference type="Rhea" id="RHEA:46608"/>
        <dbReference type="Rhea" id="RHEA-COMP:11060"/>
        <dbReference type="Rhea" id="RHEA-COMP:11605"/>
        <dbReference type="ChEBI" id="CHEBI:15378"/>
        <dbReference type="ChEBI" id="CHEBI:30013"/>
        <dbReference type="ChEBI" id="CHEBI:30616"/>
        <dbReference type="ChEBI" id="CHEBI:61977"/>
        <dbReference type="ChEBI" id="CHEBI:456216"/>
        <dbReference type="EC" id="2.7.11.1"/>
    </reaction>
</comment>
<evidence type="ECO:0000256" key="9">
    <source>
        <dbReference type="ARBA" id="ARBA00022840"/>
    </source>
</evidence>
<sequence length="1508" mass="166562">MDRYQRVRKIGEGAFGKAFLVRQKQSNKQCVAKEINIMRMSAKEREDSRKEVAVLAQLKHPNIVTYIESFEEAGTLYIVMNYCAGGDLYAKINSQQGRMFMEEQVLNWFVQICLAIKHIHDRKILHRDIKSQNIFLSNNGTVQIGDFGIAKVLNNTVELARTCIGTPYYLSPEIVENKPYNNKSDIWSLGCVLYELTTLKHAFEAGNMKNLVLKIIRGSYPPIPPQFSYDLRGLVAQLFKRAPRDRPSINSILKKNFIMERVRRLLSAEQIADEFSHTVMHGAKLAKALPPAPRPSSAPKRSANTPRPGSAGRGRYNPANVYGVPLGRKSQNRSSGDQKKKASGGAANRPNLIPGQQEWEKRKKDLLDREQQRREDNKKKIEDQGARRHQNLVEKQKMDRMNKAREGGWQQLIDSCEDKEEAKPQSPPRPLPVPRQQRPDPLQPNGQQFRGPREAGNYDQYMDYLDKLKAQRQEKENELNKRRADYMPAPKPLMNPPGNPAAVQAGQAINQANQARGLAGQAAERARIMEDYLQRRQAAAANKARGQADLYGGRPPSGRGRRTPEPGQRAGVGKQPAASDRNREEQEYLEKLRQIREQNVKERRALLQQKAGIPLLDKAAEERKKKAEGLKQQAEDWAKKKKEQLEKEKQQLLKQQPGKQQAGSRPNSAMANMKPAPACPITGMLHLIGAGDKAVAPPADKEEQSPPQGNVQQKKADILKRLNTPNRGKWGADNAAATPFAAQTTEVEAEEENVQLRKPWGEGGASPMAEPESARSQWGDDHLRLSNLPLEQTGSVMEVTSAGEHQVIKNPGQAAENPKSARNQWGRPGSTLVKALDNMPIAEGTVLLDGDGQQEGGEKGKSPVVAKPAIGFTITLSDTPSPTPTPATTTSPTTQPTPTPSPTPTPATTTSPTTQPTPTPSPSVKPPIRSGTIVLKTADAKSPTSTAAATTAAAATTEVSAEKLGVVGGKDEAEAADQHDSDATKPLIGQAQPSSDATQPLIGEEELPGSNRFVESDDTDVNLDTGHQRLSTVLEVSRDYTESEDEGKADKSGSALVFDDEEESTTSSSKLKKQKNVDLDEGGKPKVLEKPVIKPKPAVAEKPVLLPKPKLLSKPDQPYQFSEVAPEVVSSKEGEGAVFSKQKTTSGSHTIKQKLTPEADRSDSVQKGLSTGHFDMQNVQMLRTCSEPDFANLFREYDKQIKSTLTRHKSLDFTSELELQGESDLIIESPRSDEDEKPSFPPAKKEVGEAGDAQNKDSDEDVQEEDVDDDDDDEDDEDDEDLISMRATMQSLLLDDDEEEDDDEEVESPKIKFSLSSDSEGTLKNTAKKNTKGKAVKDNGDGGDDSGDSDKEEESAMETVHKQLHARVQSDCVLNRTQKEREEEAGGAGDGEEEEEEDEEDESKLMYNTADILTLTDSDEETVFGDDDEDLDLFGRLEQQRAELEADLGFDKFINIYKTVQALQEDEDENMEEGARIAINMLGEEKQHLYPRIFQLVMADTAFTEDNA</sequence>
<comment type="catalytic activity">
    <reaction evidence="12">
        <text>L-seryl-[protein] + ATP = O-phospho-L-seryl-[protein] + ADP + H(+)</text>
        <dbReference type="Rhea" id="RHEA:17989"/>
        <dbReference type="Rhea" id="RHEA-COMP:9863"/>
        <dbReference type="Rhea" id="RHEA-COMP:11604"/>
        <dbReference type="ChEBI" id="CHEBI:15378"/>
        <dbReference type="ChEBI" id="CHEBI:29999"/>
        <dbReference type="ChEBI" id="CHEBI:30616"/>
        <dbReference type="ChEBI" id="CHEBI:83421"/>
        <dbReference type="ChEBI" id="CHEBI:456216"/>
        <dbReference type="EC" id="2.7.11.1"/>
    </reaction>
</comment>
<feature type="region of interest" description="Disordered" evidence="14">
    <location>
        <begin position="806"/>
        <end position="1094"/>
    </location>
</feature>
<evidence type="ECO:0000256" key="11">
    <source>
        <dbReference type="ARBA" id="ARBA00047899"/>
    </source>
</evidence>
<dbReference type="EC" id="2.7.11.1" evidence="3"/>
<keyword evidence="4" id="KW-0723">Serine/threonine-protein kinase</keyword>
<evidence type="ECO:0000256" key="4">
    <source>
        <dbReference type="ARBA" id="ARBA00022527"/>
    </source>
</evidence>
<feature type="compositionally biased region" description="Acidic residues" evidence="14">
    <location>
        <begin position="1258"/>
        <end position="1282"/>
    </location>
</feature>
<organism evidence="16 17">
    <name type="scientific">Littorina saxatilis</name>
    <dbReference type="NCBI Taxonomy" id="31220"/>
    <lineage>
        <taxon>Eukaryota</taxon>
        <taxon>Metazoa</taxon>
        <taxon>Spiralia</taxon>
        <taxon>Lophotrochozoa</taxon>
        <taxon>Mollusca</taxon>
        <taxon>Gastropoda</taxon>
        <taxon>Caenogastropoda</taxon>
        <taxon>Littorinimorpha</taxon>
        <taxon>Littorinoidea</taxon>
        <taxon>Littorinidae</taxon>
        <taxon>Littorina</taxon>
    </lineage>
</organism>
<evidence type="ECO:0000256" key="12">
    <source>
        <dbReference type="ARBA" id="ARBA00048679"/>
    </source>
</evidence>
<keyword evidence="6" id="KW-0479">Metal-binding</keyword>
<feature type="compositionally biased region" description="Basic and acidic residues" evidence="14">
    <location>
        <begin position="358"/>
        <end position="402"/>
    </location>
</feature>
<evidence type="ECO:0000259" key="15">
    <source>
        <dbReference type="PROSITE" id="PS50011"/>
    </source>
</evidence>
<feature type="compositionally biased region" description="Polar residues" evidence="14">
    <location>
        <begin position="1314"/>
        <end position="1323"/>
    </location>
</feature>
<feature type="compositionally biased region" description="Polar residues" evidence="14">
    <location>
        <begin position="1141"/>
        <end position="1150"/>
    </location>
</feature>
<keyword evidence="5" id="KW-0808">Transferase</keyword>
<dbReference type="Gene3D" id="3.30.200.20">
    <property type="entry name" value="Phosphorylase Kinase, domain 1"/>
    <property type="match status" value="1"/>
</dbReference>
<name>A0AAN9B260_9CAEN</name>
<dbReference type="InterPro" id="IPR017441">
    <property type="entry name" value="Protein_kinase_ATP_BS"/>
</dbReference>
<dbReference type="PROSITE" id="PS00107">
    <property type="entry name" value="PROTEIN_KINASE_ATP"/>
    <property type="match status" value="1"/>
</dbReference>
<gene>
    <name evidence="16" type="ORF">V1264_004489</name>
</gene>
<keyword evidence="7 13" id="KW-0547">Nucleotide-binding</keyword>
<feature type="compositionally biased region" description="Basic and acidic residues" evidence="14">
    <location>
        <begin position="618"/>
        <end position="651"/>
    </location>
</feature>
<keyword evidence="9 13" id="KW-0067">ATP-binding</keyword>
<dbReference type="PROSITE" id="PS00108">
    <property type="entry name" value="PROTEIN_KINASE_ST"/>
    <property type="match status" value="1"/>
</dbReference>
<feature type="region of interest" description="Disordered" evidence="14">
    <location>
        <begin position="417"/>
        <end position="459"/>
    </location>
</feature>
<comment type="cofactor">
    <cofactor evidence="1">
        <name>Mg(2+)</name>
        <dbReference type="ChEBI" id="CHEBI:18420"/>
    </cofactor>
</comment>
<feature type="binding site" evidence="13">
    <location>
        <position position="33"/>
    </location>
    <ligand>
        <name>ATP</name>
        <dbReference type="ChEBI" id="CHEBI:30616"/>
    </ligand>
</feature>
<comment type="similarity">
    <text evidence="2">Belongs to the protein kinase superfamily. NEK Ser/Thr protein kinase family. NIMA subfamily.</text>
</comment>
<dbReference type="GO" id="GO:0004674">
    <property type="term" value="F:protein serine/threonine kinase activity"/>
    <property type="evidence" value="ECO:0007669"/>
    <property type="project" value="UniProtKB-KW"/>
</dbReference>
<feature type="compositionally biased region" description="Low complexity" evidence="14">
    <location>
        <begin position="538"/>
        <end position="558"/>
    </location>
</feature>
<dbReference type="EMBL" id="JBAMIC010000013">
    <property type="protein sequence ID" value="KAK7097528.1"/>
    <property type="molecule type" value="Genomic_DNA"/>
</dbReference>
<dbReference type="Proteomes" id="UP001374579">
    <property type="component" value="Unassembled WGS sequence"/>
</dbReference>
<feature type="compositionally biased region" description="Basic and acidic residues" evidence="14">
    <location>
        <begin position="471"/>
        <end position="485"/>
    </location>
</feature>
<proteinExistence type="inferred from homology"/>
<evidence type="ECO:0000256" key="1">
    <source>
        <dbReference type="ARBA" id="ARBA00001946"/>
    </source>
</evidence>
<feature type="compositionally biased region" description="Low complexity" evidence="14">
    <location>
        <begin position="652"/>
        <end position="661"/>
    </location>
</feature>
<feature type="compositionally biased region" description="Basic and acidic residues" evidence="14">
    <location>
        <begin position="969"/>
        <end position="983"/>
    </location>
</feature>
<evidence type="ECO:0000256" key="2">
    <source>
        <dbReference type="ARBA" id="ARBA00010886"/>
    </source>
</evidence>
<evidence type="ECO:0000256" key="7">
    <source>
        <dbReference type="ARBA" id="ARBA00022741"/>
    </source>
</evidence>
<dbReference type="InterPro" id="IPR011009">
    <property type="entry name" value="Kinase-like_dom_sf"/>
</dbReference>
<dbReference type="SUPFAM" id="SSF56112">
    <property type="entry name" value="Protein kinase-like (PK-like)"/>
    <property type="match status" value="1"/>
</dbReference>
<evidence type="ECO:0000256" key="5">
    <source>
        <dbReference type="ARBA" id="ARBA00022679"/>
    </source>
</evidence>
<dbReference type="Gene3D" id="1.10.510.10">
    <property type="entry name" value="Transferase(Phosphotransferase) domain 1"/>
    <property type="match status" value="1"/>
</dbReference>
<feature type="compositionally biased region" description="Basic and acidic residues" evidence="14">
    <location>
        <begin position="1230"/>
        <end position="1248"/>
    </location>
</feature>
<feature type="compositionally biased region" description="Basic and acidic residues" evidence="14">
    <location>
        <begin position="1075"/>
        <end position="1092"/>
    </location>
</feature>
<feature type="domain" description="Protein kinase" evidence="15">
    <location>
        <begin position="4"/>
        <end position="258"/>
    </location>
</feature>
<feature type="compositionally biased region" description="Basic and acidic residues" evidence="14">
    <location>
        <begin position="1155"/>
        <end position="1164"/>
    </location>
</feature>
<dbReference type="InterPro" id="IPR008271">
    <property type="entry name" value="Ser/Thr_kinase_AS"/>
</dbReference>
<protein>
    <recommendedName>
        <fullName evidence="3">non-specific serine/threonine protein kinase</fullName>
        <ecNumber evidence="3">2.7.11.1</ecNumber>
    </recommendedName>
</protein>
<dbReference type="PANTHER" id="PTHR44899:SF3">
    <property type="entry name" value="SERINE_THREONINE-PROTEIN KINASE NEK1"/>
    <property type="match status" value="1"/>
</dbReference>
<dbReference type="FunFam" id="1.10.510.10:FF:000172">
    <property type="entry name" value="serine/threonine-protein kinase Nek1 isoform X1"/>
    <property type="match status" value="1"/>
</dbReference>
<dbReference type="PROSITE" id="PS50011">
    <property type="entry name" value="PROTEIN_KINASE_DOM"/>
    <property type="match status" value="1"/>
</dbReference>
<feature type="region of interest" description="Disordered" evidence="14">
    <location>
        <begin position="538"/>
        <end position="587"/>
    </location>
</feature>
<dbReference type="InterPro" id="IPR051131">
    <property type="entry name" value="NEK_Ser/Thr_kinase_NIMA"/>
</dbReference>
<feature type="compositionally biased region" description="Low complexity" evidence="14">
    <location>
        <begin position="940"/>
        <end position="959"/>
    </location>
</feature>
<evidence type="ECO:0000256" key="10">
    <source>
        <dbReference type="ARBA" id="ARBA00022842"/>
    </source>
</evidence>
<feature type="region of interest" description="Disordered" evidence="14">
    <location>
        <begin position="471"/>
        <end position="503"/>
    </location>
</feature>
<keyword evidence="8" id="KW-0418">Kinase</keyword>
<dbReference type="GO" id="GO:0005524">
    <property type="term" value="F:ATP binding"/>
    <property type="evidence" value="ECO:0007669"/>
    <property type="project" value="UniProtKB-UniRule"/>
</dbReference>
<keyword evidence="10" id="KW-0460">Magnesium</keyword>
<feature type="compositionally biased region" description="Pro residues" evidence="14">
    <location>
        <begin position="489"/>
        <end position="499"/>
    </location>
</feature>
<evidence type="ECO:0000313" key="17">
    <source>
        <dbReference type="Proteomes" id="UP001374579"/>
    </source>
</evidence>
<feature type="compositionally biased region" description="Pro residues" evidence="14">
    <location>
        <begin position="915"/>
        <end position="925"/>
    </location>
</feature>
<comment type="caution">
    <text evidence="16">The sequence shown here is derived from an EMBL/GenBank/DDBJ whole genome shotgun (WGS) entry which is preliminary data.</text>
</comment>
<evidence type="ECO:0000256" key="6">
    <source>
        <dbReference type="ARBA" id="ARBA00022723"/>
    </source>
</evidence>
<dbReference type="GO" id="GO:0046872">
    <property type="term" value="F:metal ion binding"/>
    <property type="evidence" value="ECO:0007669"/>
    <property type="project" value="UniProtKB-KW"/>
</dbReference>
<dbReference type="Pfam" id="PF00069">
    <property type="entry name" value="Pkinase"/>
    <property type="match status" value="1"/>
</dbReference>
<evidence type="ECO:0000313" key="16">
    <source>
        <dbReference type="EMBL" id="KAK7097528.1"/>
    </source>
</evidence>
<reference evidence="16 17" key="1">
    <citation type="submission" date="2024-02" db="EMBL/GenBank/DDBJ databases">
        <title>Chromosome-scale genome assembly of the rough periwinkle Littorina saxatilis.</title>
        <authorList>
            <person name="De Jode A."/>
            <person name="Faria R."/>
            <person name="Formenti G."/>
            <person name="Sims Y."/>
            <person name="Smith T.P."/>
            <person name="Tracey A."/>
            <person name="Wood J.M.D."/>
            <person name="Zagrodzka Z.B."/>
            <person name="Johannesson K."/>
            <person name="Butlin R.K."/>
            <person name="Leder E.H."/>
        </authorList>
    </citation>
    <scope>NUCLEOTIDE SEQUENCE [LARGE SCALE GENOMIC DNA]</scope>
    <source>
        <strain evidence="16">Snail1</strain>
        <tissue evidence="16">Muscle</tissue>
    </source>
</reference>
<evidence type="ECO:0000256" key="13">
    <source>
        <dbReference type="PROSITE-ProRule" id="PRU10141"/>
    </source>
</evidence>
<feature type="region of interest" description="Disordered" evidence="14">
    <location>
        <begin position="288"/>
        <end position="402"/>
    </location>
</feature>
<dbReference type="PANTHER" id="PTHR44899">
    <property type="entry name" value="CAMK FAMILY PROTEIN KINASE"/>
    <property type="match status" value="1"/>
</dbReference>
<feature type="compositionally biased region" description="Acidic residues" evidence="14">
    <location>
        <begin position="1294"/>
        <end position="1306"/>
    </location>
</feature>
<evidence type="ECO:0000256" key="14">
    <source>
        <dbReference type="SAM" id="MobiDB-lite"/>
    </source>
</evidence>
<feature type="region of interest" description="Disordered" evidence="14">
    <location>
        <begin position="1208"/>
        <end position="1403"/>
    </location>
</feature>
<feature type="region of interest" description="Disordered" evidence="14">
    <location>
        <begin position="1132"/>
        <end position="1169"/>
    </location>
</feature>
<keyword evidence="17" id="KW-1185">Reference proteome</keyword>
<feature type="compositionally biased region" description="Basic and acidic residues" evidence="14">
    <location>
        <begin position="1036"/>
        <end position="1051"/>
    </location>
</feature>
<accession>A0AAN9B260</accession>
<evidence type="ECO:0000256" key="8">
    <source>
        <dbReference type="ARBA" id="ARBA00022777"/>
    </source>
</evidence>
<dbReference type="InterPro" id="IPR000719">
    <property type="entry name" value="Prot_kinase_dom"/>
</dbReference>
<evidence type="ECO:0000256" key="3">
    <source>
        <dbReference type="ARBA" id="ARBA00012513"/>
    </source>
</evidence>
<feature type="region of interest" description="Disordered" evidence="14">
    <location>
        <begin position="607"/>
        <end position="780"/>
    </location>
</feature>
<feature type="compositionally biased region" description="Low complexity" evidence="14">
    <location>
        <begin position="434"/>
        <end position="444"/>
    </location>
</feature>
<dbReference type="FunFam" id="3.30.200.20:FF:000097">
    <property type="entry name" value="Probable serine/threonine-protein kinase nek1"/>
    <property type="match status" value="1"/>
</dbReference>
<feature type="compositionally biased region" description="Acidic residues" evidence="14">
    <location>
        <begin position="1390"/>
        <end position="1402"/>
    </location>
</feature>